<reference evidence="2" key="1">
    <citation type="journal article" date="2016" name="Biomed. Res. Int.">
        <title>Resistance of Permafrost and Modern Acinetobacter lwoffii Strains to Heavy Metals and Arsenic Revealed by Genome Analysis.</title>
        <authorList>
            <person name="Mindlin S."/>
            <person name="Petrenko A."/>
            <person name="Kurakov A."/>
            <person name="Beletsky A."/>
            <person name="Mardanov A."/>
            <person name="Petrova M."/>
        </authorList>
    </citation>
    <scope>NUCLEOTIDE SEQUENCE</scope>
    <source>
        <strain evidence="2">ED23-35</strain>
        <plasmid evidence="2">pALWED1.1</plasmid>
    </source>
</reference>
<dbReference type="InterPro" id="IPR038140">
    <property type="entry name" value="DotD_sf"/>
</dbReference>
<proteinExistence type="predicted"/>
<dbReference type="PROSITE" id="PS51257">
    <property type="entry name" value="PROKAR_LIPOPROTEIN"/>
    <property type="match status" value="1"/>
</dbReference>
<dbReference type="RefSeq" id="WP_032055044.1">
    <property type="nucleotide sequence ID" value="NZ_CP082144.1"/>
</dbReference>
<protein>
    <submittedName>
        <fullName evidence="2">Putative conjugal transfer protein TraH-like protein</fullName>
    </submittedName>
</protein>
<dbReference type="EMBL" id="KX426227">
    <property type="protein sequence ID" value="APW48713.1"/>
    <property type="molecule type" value="Genomic_DNA"/>
</dbReference>
<evidence type="ECO:0000313" key="2">
    <source>
        <dbReference type="EMBL" id="APW48713.1"/>
    </source>
</evidence>
<feature type="signal peptide" evidence="1">
    <location>
        <begin position="1"/>
        <end position="23"/>
    </location>
</feature>
<dbReference type="AlphaFoldDB" id="A0A1P8KG98"/>
<accession>A0A1P8KG98</accession>
<dbReference type="InterPro" id="IPR031817">
    <property type="entry name" value="DotD"/>
</dbReference>
<keyword evidence="2" id="KW-0614">Plasmid</keyword>
<dbReference type="Pfam" id="PF16816">
    <property type="entry name" value="DotD"/>
    <property type="match status" value="1"/>
</dbReference>
<name>A0A1P8KG98_ACILW</name>
<dbReference type="Gene3D" id="3.55.50.60">
    <property type="entry name" value="DotD protein"/>
    <property type="match status" value="1"/>
</dbReference>
<geneLocation type="plasmid" evidence="2">
    <name>pALWED1.1</name>
</geneLocation>
<feature type="chain" id="PRO_5010249876" evidence="1">
    <location>
        <begin position="24"/>
        <end position="148"/>
    </location>
</feature>
<evidence type="ECO:0000256" key="1">
    <source>
        <dbReference type="SAM" id="SignalP"/>
    </source>
</evidence>
<sequence length="148" mass="16277">MKYNKKLLSVLAIGLMMSGCASRDVTQLNVASPLSIISEASQEALIAQQNLKNSTAIQMQTAQKKQGSINHDLLNIDYIGDPIPLIKSISSQYGYRFVEAGPTHELPIVNFNKKRVTGVEALRNISAYLNTASITLDHQNKSILLTYN</sequence>
<gene>
    <name evidence="2" type="ORF">BAA96_1p0006</name>
</gene>
<organism evidence="2">
    <name type="scientific">Acinetobacter lwoffii</name>
    <dbReference type="NCBI Taxonomy" id="28090"/>
    <lineage>
        <taxon>Bacteria</taxon>
        <taxon>Pseudomonadati</taxon>
        <taxon>Pseudomonadota</taxon>
        <taxon>Gammaproteobacteria</taxon>
        <taxon>Moraxellales</taxon>
        <taxon>Moraxellaceae</taxon>
        <taxon>Acinetobacter</taxon>
    </lineage>
</organism>
<keyword evidence="1" id="KW-0732">Signal</keyword>